<name>A2G5N2_TRIV3</name>
<evidence type="ECO:0000313" key="2">
    <source>
        <dbReference type="Proteomes" id="UP000001542"/>
    </source>
</evidence>
<organism evidence="1 2">
    <name type="scientific">Trichomonas vaginalis (strain ATCC PRA-98 / G3)</name>
    <dbReference type="NCBI Taxonomy" id="412133"/>
    <lineage>
        <taxon>Eukaryota</taxon>
        <taxon>Metamonada</taxon>
        <taxon>Parabasalia</taxon>
        <taxon>Trichomonadida</taxon>
        <taxon>Trichomonadidae</taxon>
        <taxon>Trichomonas</taxon>
    </lineage>
</organism>
<dbReference type="VEuPathDB" id="TrichDB:TVAG_135550"/>
<reference evidence="1" key="1">
    <citation type="submission" date="2006-10" db="EMBL/GenBank/DDBJ databases">
        <authorList>
            <person name="Amadeo P."/>
            <person name="Zhao Q."/>
            <person name="Wortman J."/>
            <person name="Fraser-Liggett C."/>
            <person name="Carlton J."/>
        </authorList>
    </citation>
    <scope>NUCLEOTIDE SEQUENCE</scope>
    <source>
        <strain evidence="1">G3</strain>
    </source>
</reference>
<protein>
    <submittedName>
        <fullName evidence="1">F-box domain containing protein</fullName>
    </submittedName>
</protein>
<dbReference type="OrthoDB" id="10673566at2759"/>
<dbReference type="EMBL" id="DS114435">
    <property type="protein sequence ID" value="EAX87539.1"/>
    <property type="molecule type" value="Genomic_DNA"/>
</dbReference>
<dbReference type="VEuPathDB" id="TrichDB:TVAGG3_1038660"/>
<reference evidence="1" key="2">
    <citation type="journal article" date="2007" name="Science">
        <title>Draft genome sequence of the sexually transmitted pathogen Trichomonas vaginalis.</title>
        <authorList>
            <person name="Carlton J.M."/>
            <person name="Hirt R.P."/>
            <person name="Silva J.C."/>
            <person name="Delcher A.L."/>
            <person name="Schatz M."/>
            <person name="Zhao Q."/>
            <person name="Wortman J.R."/>
            <person name="Bidwell S.L."/>
            <person name="Alsmark U.C.M."/>
            <person name="Besteiro S."/>
            <person name="Sicheritz-Ponten T."/>
            <person name="Noel C.J."/>
            <person name="Dacks J.B."/>
            <person name="Foster P.G."/>
            <person name="Simillion C."/>
            <person name="Van de Peer Y."/>
            <person name="Miranda-Saavedra D."/>
            <person name="Barton G.J."/>
            <person name="Westrop G.D."/>
            <person name="Mueller S."/>
            <person name="Dessi D."/>
            <person name="Fiori P.L."/>
            <person name="Ren Q."/>
            <person name="Paulsen I."/>
            <person name="Zhang H."/>
            <person name="Bastida-Corcuera F.D."/>
            <person name="Simoes-Barbosa A."/>
            <person name="Brown M.T."/>
            <person name="Hayes R.D."/>
            <person name="Mukherjee M."/>
            <person name="Okumura C.Y."/>
            <person name="Schneider R."/>
            <person name="Smith A.J."/>
            <person name="Vanacova S."/>
            <person name="Villalvazo M."/>
            <person name="Haas B.J."/>
            <person name="Pertea M."/>
            <person name="Feldblyum T.V."/>
            <person name="Utterback T.R."/>
            <person name="Shu C.L."/>
            <person name="Osoegawa K."/>
            <person name="de Jong P.J."/>
            <person name="Hrdy I."/>
            <person name="Horvathova L."/>
            <person name="Zubacova Z."/>
            <person name="Dolezal P."/>
            <person name="Malik S.B."/>
            <person name="Logsdon J.M. Jr."/>
            <person name="Henze K."/>
            <person name="Gupta A."/>
            <person name="Wang C.C."/>
            <person name="Dunne R.L."/>
            <person name="Upcroft J.A."/>
            <person name="Upcroft P."/>
            <person name="White O."/>
            <person name="Salzberg S.L."/>
            <person name="Tang P."/>
            <person name="Chiu C.-H."/>
            <person name="Lee Y.-S."/>
            <person name="Embley T.M."/>
            <person name="Coombs G.H."/>
            <person name="Mottram J.C."/>
            <person name="Tachezy J."/>
            <person name="Fraser-Liggett C.M."/>
            <person name="Johnson P.J."/>
        </authorList>
    </citation>
    <scope>NUCLEOTIDE SEQUENCE [LARGE SCALE GENOMIC DNA]</scope>
    <source>
        <strain evidence="1">G3</strain>
    </source>
</reference>
<accession>A2G5N2</accession>
<gene>
    <name evidence="1" type="ORF">TVAG_135550</name>
</gene>
<dbReference type="KEGG" id="tva:4745191"/>
<evidence type="ECO:0000313" key="1">
    <source>
        <dbReference type="EMBL" id="EAX87539.1"/>
    </source>
</evidence>
<dbReference type="Proteomes" id="UP000001542">
    <property type="component" value="Unassembled WGS sequence"/>
</dbReference>
<sequence>MNESAKTIKACQSSDDIYAQDIRVFEKLNALNTKEKIENFLLNQNLKDYNNIPISLIAGPISVLCVKTFDNYGLRLLFSTYIKSFSLIGDFLCHEPTVKEPKTNDKYAKMAVDLLLQTPLPPLFYPDMNEQSRYKIEVPDIFIPILPTAFACSETNIYVGIEGPSVVIIPIQNTSDSKTEVIPIENFPNEPFSILFMNDSLIFSSKTVRALHFDTKTKEQFPINLFYPFNFLYILEKKNAFEPPIVSDGEKFYSIDFGPSPKIKIFHLDLDSIMYETSVHLKEGHNPLMAPFTELLPLDQKNKALIATNGVYISFILKSPQLTICRIFLVYDGTHLHDVVLKDFDDFNGWCFNSNRPAHCLLGKYNVLMVDGCFSLPTWMTGYSIPEGVPEIKSRKNDDILIGYSHALAIFASRIIGVEVGLKLNFLNEIYNTPLEKAVLSFIIQAYNFTEDALALEAEGYKDAAYIKRVADAYKVAAKAFLVFLSLKIHQDSTSVQVTPLLDQFLICIDNEKYSYIKDLIVYIIFSCLDVFVLANMEKTSKILKTLIDSQKYTAMLFKWFPKSKYVSRALTIESVVSLCNMSLKTHYVFDDMSLPLLKSLQYGFITDLIGDKNDEIVKHSLQLSSIYLIEVVNQLKVDFDNLCSENWSLQRFTNSISFLIFDDLMKLVCANYKDFICNVQIIEIFFTVGEMQILNEDQYYVISKLFARSYYLALILSFNLIKREKCFMNFGERPKITGEYSLFENSIHPTKCDNVPGDIYENILKAAYNSYRCGMKPNEIEEAINYILSKVNRSEIPLETIRKRLEDVQQYLPQSFHCVIAYLDGENVNIVTEKSTNKYYSWFLNRLSTYYSQETVKIKVILAFFISKFVEIIPMLASVPISTLDKFVSTIDLWPYLHHEFLRLSRINFQINFNKFTPEQIEYIFPTMLAISDKLSDQSYILNTFKDSASQSFLNLAEENQMKSFLMKLRIFVKCQKTIGNCSDDFFNLAKKLMYYGNYDHLTLFTDILQELVDSGYDDRRIFDYLFYLIEEFVTMKTFLIASDGGVFCSFQSLFLLTNSVKKMAKTSEFVRRLLIELLNTDKKDAFFVIFSSVDLPRPNMEISFLENGLKYNGILRKLNKDGFSVFVKDKVKNIDKKYFKTIKILNQEKFDPEIFVNNFSEIYLSFNKYLTDFDNHKMQSLTCFYLSSLTTFSSSNEFTDKIQNDFVYKVYKYLTPQNLMKKDSDFELFYFISEMLDTDWPFFTLLNRLPQNSKQETSGARSLDLTLFRSREMKKSVENFVVALASDMLYVSSPFSCHFTSTLKLTVSEKKTMELSLNMIDKYSNTVFTTKPFLVKGEVTILTKPLEQSVYVKTGNDVKKFSIVKSSNSAFITLNLPSASVLNYQFTSLNDYTEFDKLSDGIFLTKSDKIQLPFINSSNIIYSDILRLTSIYSSKLTIKCLSKICEKLKIDDVKFLSEFSEYYLLLLPHDSNRKMVLSDDGTMSNIYKNVSDNKDGFCKAIIEFISQKFQETKQNLIMFNLRSNYSSPDSTNLEENIYESTITLDSMIKNSSSLIGFVLGNDDSEYSKQLLEILTNLRM</sequence>
<proteinExistence type="predicted"/>
<keyword evidence="2" id="KW-1185">Reference proteome</keyword>
<dbReference type="InParanoid" id="A2G5N2"/>
<dbReference type="RefSeq" id="XP_001300469.1">
    <property type="nucleotide sequence ID" value="XM_001300468.1"/>
</dbReference>